<evidence type="ECO:0000256" key="1">
    <source>
        <dbReference type="ARBA" id="ARBA00006484"/>
    </source>
</evidence>
<dbReference type="PROSITE" id="PS00061">
    <property type="entry name" value="ADH_SHORT"/>
    <property type="match status" value="1"/>
</dbReference>
<dbReference type="CDD" id="cd05233">
    <property type="entry name" value="SDR_c"/>
    <property type="match status" value="1"/>
</dbReference>
<dbReference type="Gene3D" id="3.40.50.720">
    <property type="entry name" value="NAD(P)-binding Rossmann-like Domain"/>
    <property type="match status" value="1"/>
</dbReference>
<evidence type="ECO:0000256" key="2">
    <source>
        <dbReference type="ARBA" id="ARBA00023002"/>
    </source>
</evidence>
<protein>
    <submittedName>
        <fullName evidence="3">SDR family oxidoreductase</fullName>
    </submittedName>
</protein>
<sequence>MFSLNSKIAIITGAGSGIGKSIAELFAKQGAVVHLLDLNKSAADATLEVVKDNQGKGFSYESNVADQQQLQTIVRKILETSERIDILVNCAGIAHVGKLHTTAEKDFDRIYSVNVKGVYNTMYSVIEHMQKQKNGVILNMSSIASSVGIPDRFAYSMSKGAVLSMTYSVARDYVSDGIRCNCISPARVHTSFVDGFIKANYPGQEQEMFDKLSKTQPIGRMGTPEEVASLALYLCSDEASFITGTDYPIDGGFLKIKI</sequence>
<accession>A0ABS5VRW0</accession>
<dbReference type="InterPro" id="IPR002347">
    <property type="entry name" value="SDR_fam"/>
</dbReference>
<comment type="similarity">
    <text evidence="1">Belongs to the short-chain dehydrogenases/reductases (SDR) family.</text>
</comment>
<dbReference type="PANTHER" id="PTHR43477">
    <property type="entry name" value="DIHYDROANTICAPSIN 7-DEHYDROGENASE"/>
    <property type="match status" value="1"/>
</dbReference>
<dbReference type="PRINTS" id="PR00081">
    <property type="entry name" value="GDHRDH"/>
</dbReference>
<dbReference type="InterPro" id="IPR036291">
    <property type="entry name" value="NAD(P)-bd_dom_sf"/>
</dbReference>
<keyword evidence="4" id="KW-1185">Reference proteome</keyword>
<dbReference type="NCBIfam" id="NF005559">
    <property type="entry name" value="PRK07231.1"/>
    <property type="match status" value="1"/>
</dbReference>
<dbReference type="EMBL" id="JAHESD010000016">
    <property type="protein sequence ID" value="MBT1703504.1"/>
    <property type="molecule type" value="Genomic_DNA"/>
</dbReference>
<proteinExistence type="inferred from homology"/>
<reference evidence="3 4" key="1">
    <citation type="submission" date="2021-05" db="EMBL/GenBank/DDBJ databases">
        <title>A Polyphasic approach of four new species of the genus Ohtaekwangia: Ohtaekwangia histidinii sp. nov., Ohtaekwangia cretensis sp. nov., Ohtaekwangia indiensis sp. nov., Ohtaekwangia reichenbachii sp. nov. from diverse environment.</title>
        <authorList>
            <person name="Octaviana S."/>
        </authorList>
    </citation>
    <scope>NUCLEOTIDE SEQUENCE [LARGE SCALE GENOMIC DNA]</scope>
    <source>
        <strain evidence="3 4">PWU20</strain>
    </source>
</reference>
<gene>
    <name evidence="3" type="ORF">KK060_09455</name>
</gene>
<dbReference type="RefSeq" id="WP_254153465.1">
    <property type="nucleotide sequence ID" value="NZ_JAHESD010000016.1"/>
</dbReference>
<evidence type="ECO:0000313" key="3">
    <source>
        <dbReference type="EMBL" id="MBT1703504.1"/>
    </source>
</evidence>
<organism evidence="3 4">
    <name type="scientific">Chryseosolibacter indicus</name>
    <dbReference type="NCBI Taxonomy" id="2782351"/>
    <lineage>
        <taxon>Bacteria</taxon>
        <taxon>Pseudomonadati</taxon>
        <taxon>Bacteroidota</taxon>
        <taxon>Cytophagia</taxon>
        <taxon>Cytophagales</taxon>
        <taxon>Chryseotaleaceae</taxon>
        <taxon>Chryseosolibacter</taxon>
    </lineage>
</organism>
<dbReference type="InterPro" id="IPR051122">
    <property type="entry name" value="SDR_DHRS6-like"/>
</dbReference>
<comment type="caution">
    <text evidence="3">The sequence shown here is derived from an EMBL/GenBank/DDBJ whole genome shotgun (WGS) entry which is preliminary data.</text>
</comment>
<dbReference type="Proteomes" id="UP000772618">
    <property type="component" value="Unassembled WGS sequence"/>
</dbReference>
<dbReference type="SUPFAM" id="SSF51735">
    <property type="entry name" value="NAD(P)-binding Rossmann-fold domains"/>
    <property type="match status" value="1"/>
</dbReference>
<keyword evidence="2" id="KW-0560">Oxidoreductase</keyword>
<evidence type="ECO:0000313" key="4">
    <source>
        <dbReference type="Proteomes" id="UP000772618"/>
    </source>
</evidence>
<dbReference type="InterPro" id="IPR020904">
    <property type="entry name" value="Sc_DH/Rdtase_CS"/>
</dbReference>
<dbReference type="PRINTS" id="PR00080">
    <property type="entry name" value="SDRFAMILY"/>
</dbReference>
<name>A0ABS5VRW0_9BACT</name>
<dbReference type="PANTHER" id="PTHR43477:SF1">
    <property type="entry name" value="DIHYDROANTICAPSIN 7-DEHYDROGENASE"/>
    <property type="match status" value="1"/>
</dbReference>
<dbReference type="Pfam" id="PF13561">
    <property type="entry name" value="adh_short_C2"/>
    <property type="match status" value="1"/>
</dbReference>